<feature type="domain" description="Amidohydrolase-related" evidence="2">
    <location>
        <begin position="3"/>
        <end position="274"/>
    </location>
</feature>
<dbReference type="SUPFAM" id="SSF51556">
    <property type="entry name" value="Metallo-dependent hydrolases"/>
    <property type="match status" value="1"/>
</dbReference>
<keyword evidence="4" id="KW-1185">Reference proteome</keyword>
<reference evidence="3" key="2">
    <citation type="submission" date="2020-09" db="EMBL/GenBank/DDBJ databases">
        <authorList>
            <person name="Sun Q."/>
            <person name="Zhou Y."/>
        </authorList>
    </citation>
    <scope>NUCLEOTIDE SEQUENCE</scope>
    <source>
        <strain evidence="3">CGMCC 1.15367</strain>
    </source>
</reference>
<comment type="similarity">
    <text evidence="1">Belongs to the metallo-dependent hydrolases superfamily.</text>
</comment>
<evidence type="ECO:0000256" key="1">
    <source>
        <dbReference type="ARBA" id="ARBA00038310"/>
    </source>
</evidence>
<dbReference type="InterPro" id="IPR052350">
    <property type="entry name" value="Metallo-dep_Lactonases"/>
</dbReference>
<comment type="caution">
    <text evidence="3">The sequence shown here is derived from an EMBL/GenBank/DDBJ whole genome shotgun (WGS) entry which is preliminary data.</text>
</comment>
<dbReference type="GO" id="GO:0016787">
    <property type="term" value="F:hydrolase activity"/>
    <property type="evidence" value="ECO:0007669"/>
    <property type="project" value="InterPro"/>
</dbReference>
<dbReference type="InterPro" id="IPR032466">
    <property type="entry name" value="Metal_Hydrolase"/>
</dbReference>
<dbReference type="EMBL" id="BMIQ01000002">
    <property type="protein sequence ID" value="GGD99005.1"/>
    <property type="molecule type" value="Genomic_DNA"/>
</dbReference>
<dbReference type="Gene3D" id="3.20.20.140">
    <property type="entry name" value="Metal-dependent hydrolases"/>
    <property type="match status" value="1"/>
</dbReference>
<proteinExistence type="inferred from homology"/>
<gene>
    <name evidence="3" type="ORF">GCM10011390_17270</name>
</gene>
<reference evidence="3" key="1">
    <citation type="journal article" date="2014" name="Int. J. Syst. Evol. Microbiol.">
        <title>Complete genome sequence of Corynebacterium casei LMG S-19264T (=DSM 44701T), isolated from a smear-ripened cheese.</title>
        <authorList>
            <consortium name="US DOE Joint Genome Institute (JGI-PGF)"/>
            <person name="Walter F."/>
            <person name="Albersmeier A."/>
            <person name="Kalinowski J."/>
            <person name="Ruckert C."/>
        </authorList>
    </citation>
    <scope>NUCLEOTIDE SEQUENCE</scope>
    <source>
        <strain evidence="3">CGMCC 1.15367</strain>
    </source>
</reference>
<dbReference type="Proteomes" id="UP000644699">
    <property type="component" value="Unassembled WGS sequence"/>
</dbReference>
<organism evidence="3 4">
    <name type="scientific">Aureimonas endophytica</name>
    <dbReference type="NCBI Taxonomy" id="2027858"/>
    <lineage>
        <taxon>Bacteria</taxon>
        <taxon>Pseudomonadati</taxon>
        <taxon>Pseudomonadota</taxon>
        <taxon>Alphaproteobacteria</taxon>
        <taxon>Hyphomicrobiales</taxon>
        <taxon>Aurantimonadaceae</taxon>
        <taxon>Aureimonas</taxon>
    </lineage>
</organism>
<dbReference type="PANTHER" id="PTHR43569">
    <property type="entry name" value="AMIDOHYDROLASE"/>
    <property type="match status" value="1"/>
</dbReference>
<evidence type="ECO:0000259" key="2">
    <source>
        <dbReference type="Pfam" id="PF04909"/>
    </source>
</evidence>
<dbReference type="Pfam" id="PF04909">
    <property type="entry name" value="Amidohydro_2"/>
    <property type="match status" value="1"/>
</dbReference>
<dbReference type="RefSeq" id="WP_244639393.1">
    <property type="nucleotide sequence ID" value="NZ_BMIQ01000002.1"/>
</dbReference>
<evidence type="ECO:0000313" key="3">
    <source>
        <dbReference type="EMBL" id="GGD99005.1"/>
    </source>
</evidence>
<protein>
    <submittedName>
        <fullName evidence="3">Amidohydrolase</fullName>
    </submittedName>
</protein>
<evidence type="ECO:0000313" key="4">
    <source>
        <dbReference type="Proteomes" id="UP000644699"/>
    </source>
</evidence>
<name>A0A916ZI35_9HYPH</name>
<dbReference type="InterPro" id="IPR006680">
    <property type="entry name" value="Amidohydro-rel"/>
</dbReference>
<accession>A0A916ZI35</accession>
<sequence length="278" mass="30888">MMIDAHQHFWKIARGDYGWMGEHVAPLLRDFLPDDLRPLLARSGIARTILVQAAETEAETEFLLERAEATDFIAGVVGWLDMDDDAFPDRLARFRENPWFVGLRPMLQGLPEDDYILRPRVLKHLGLVAEAGLPFDILTFTRHLPHVLRALEAVPGLRAVVDHLSKPEIAAGGLDPWREHVAAVARFPNVSCKISGMVTEASADWVLEDLRPYVDHVVECFGEDRLMFGSDWPVATLAASYAEVCNAAHVLLGRHFGPAGMAKVFGGNAARFYGVEGR</sequence>
<dbReference type="PANTHER" id="PTHR43569:SF2">
    <property type="entry name" value="AMIDOHYDROLASE-RELATED DOMAIN-CONTAINING PROTEIN"/>
    <property type="match status" value="1"/>
</dbReference>
<dbReference type="AlphaFoldDB" id="A0A916ZI35"/>